<feature type="transmembrane region" description="Helical" evidence="1">
    <location>
        <begin position="186"/>
        <end position="208"/>
    </location>
</feature>
<keyword evidence="2" id="KW-0732">Signal</keyword>
<feature type="transmembrane region" description="Helical" evidence="1">
    <location>
        <begin position="346"/>
        <end position="363"/>
    </location>
</feature>
<keyword evidence="1" id="KW-0812">Transmembrane</keyword>
<organism evidence="3 4">
    <name type="scientific">Massilia glaciei</name>
    <dbReference type="NCBI Taxonomy" id="1524097"/>
    <lineage>
        <taxon>Bacteria</taxon>
        <taxon>Pseudomonadati</taxon>
        <taxon>Pseudomonadota</taxon>
        <taxon>Betaproteobacteria</taxon>
        <taxon>Burkholderiales</taxon>
        <taxon>Oxalobacteraceae</taxon>
        <taxon>Telluria group</taxon>
        <taxon>Massilia</taxon>
    </lineage>
</organism>
<name>A0A2U2I7N4_9BURK</name>
<dbReference type="InterPro" id="IPR032809">
    <property type="entry name" value="Put_HupE_UreJ"/>
</dbReference>
<dbReference type="Proteomes" id="UP000241421">
    <property type="component" value="Unassembled WGS sequence"/>
</dbReference>
<gene>
    <name evidence="3" type="ORF">C7C56_000410</name>
</gene>
<feature type="transmembrane region" description="Helical" evidence="1">
    <location>
        <begin position="281"/>
        <end position="301"/>
    </location>
</feature>
<dbReference type="OrthoDB" id="9808870at2"/>
<proteinExistence type="predicted"/>
<evidence type="ECO:0000256" key="2">
    <source>
        <dbReference type="SAM" id="SignalP"/>
    </source>
</evidence>
<feature type="chain" id="PRO_5015601859" evidence="2">
    <location>
        <begin position="23"/>
        <end position="374"/>
    </location>
</feature>
<dbReference type="AlphaFoldDB" id="A0A2U2I7N4"/>
<keyword evidence="4" id="KW-1185">Reference proteome</keyword>
<dbReference type="PROSITE" id="PS00018">
    <property type="entry name" value="EF_HAND_1"/>
    <property type="match status" value="1"/>
</dbReference>
<evidence type="ECO:0000313" key="4">
    <source>
        <dbReference type="Proteomes" id="UP000241421"/>
    </source>
</evidence>
<keyword evidence="1" id="KW-1133">Transmembrane helix</keyword>
<protein>
    <submittedName>
        <fullName evidence="3">HupE/UreJ family protein</fullName>
    </submittedName>
</protein>
<sequence>MRAWPRALLLAALFWVHALAHAHKPSDSYLTLDVEGAQVSGQWDIALRDLDFALNLDDNGDGELTWDEVRSEHKAIAGYALARLELTAGGRSCPLVAGEQLVDKHTDGAYTVLRLTADCGRPVGVLNVSYRLFAELDPQHKGLLKINHGGQLSTAIFSPDQPRQAMSLATPNRLQQFADYVWHGVWHIWIGFDHILFLLSLLLPAVLVRSAANEATTLRSALFDVFKVVTAFTLAHSITLTLAGLQVVSLPSRLVEASIAASVVLAALNNIHPMFGGRRPLVAFVFGLIHGFGFAGVLAGLGLPQSSLVLCLFGFNFGVELGQLAIVAVFVPLAYLLRATWFYRQLMTTGSAVIAAIAAVWLAERVFDFKVLPM</sequence>
<feature type="transmembrane region" description="Helical" evidence="1">
    <location>
        <begin position="250"/>
        <end position="269"/>
    </location>
</feature>
<evidence type="ECO:0000256" key="1">
    <source>
        <dbReference type="SAM" id="Phobius"/>
    </source>
</evidence>
<dbReference type="InterPro" id="IPR018247">
    <property type="entry name" value="EF_Hand_1_Ca_BS"/>
</dbReference>
<keyword evidence="1" id="KW-0472">Membrane</keyword>
<reference evidence="3 4" key="1">
    <citation type="submission" date="2018-04" db="EMBL/GenBank/DDBJ databases">
        <title>Massilia violaceinigra sp. nov., a novel purple-pigmented bacterium isolated from Tianshan glacier, Xinjiang, China.</title>
        <authorList>
            <person name="Wang H."/>
        </authorList>
    </citation>
    <scope>NUCLEOTIDE SEQUENCE [LARGE SCALE GENOMIC DNA]</scope>
    <source>
        <strain evidence="3 4">B448-2</strain>
    </source>
</reference>
<comment type="caution">
    <text evidence="3">The sequence shown here is derived from an EMBL/GenBank/DDBJ whole genome shotgun (WGS) entry which is preliminary data.</text>
</comment>
<feature type="transmembrane region" description="Helical" evidence="1">
    <location>
        <begin position="307"/>
        <end position="334"/>
    </location>
</feature>
<feature type="signal peptide" evidence="2">
    <location>
        <begin position="1"/>
        <end position="22"/>
    </location>
</feature>
<evidence type="ECO:0000313" key="3">
    <source>
        <dbReference type="EMBL" id="PWF55725.1"/>
    </source>
</evidence>
<dbReference type="EMBL" id="PXWF02000009">
    <property type="protein sequence ID" value="PWF55725.1"/>
    <property type="molecule type" value="Genomic_DNA"/>
</dbReference>
<dbReference type="Pfam" id="PF13795">
    <property type="entry name" value="HupE_UreJ_2"/>
    <property type="match status" value="1"/>
</dbReference>
<feature type="transmembrane region" description="Helical" evidence="1">
    <location>
        <begin position="220"/>
        <end position="244"/>
    </location>
</feature>
<accession>A0A2U2I7N4</accession>